<dbReference type="Pfam" id="PF08547">
    <property type="entry name" value="CIA30"/>
    <property type="match status" value="1"/>
</dbReference>
<dbReference type="GO" id="GO:0051082">
    <property type="term" value="F:unfolded protein binding"/>
    <property type="evidence" value="ECO:0007669"/>
    <property type="project" value="TreeGrafter"/>
</dbReference>
<protein>
    <recommendedName>
        <fullName evidence="2">NADH:ubiquinone oxidoreductase intermediate-associated protein 30 domain-containing protein</fullName>
    </recommendedName>
</protein>
<evidence type="ECO:0000259" key="2">
    <source>
        <dbReference type="Pfam" id="PF08547"/>
    </source>
</evidence>
<dbReference type="SUPFAM" id="SSF49785">
    <property type="entry name" value="Galactose-binding domain-like"/>
    <property type="match status" value="1"/>
</dbReference>
<comment type="similarity">
    <text evidence="1">Belongs to the CIA30 family.</text>
</comment>
<evidence type="ECO:0000256" key="1">
    <source>
        <dbReference type="ARBA" id="ARBA00007884"/>
    </source>
</evidence>
<dbReference type="Proteomes" id="UP000587760">
    <property type="component" value="Unassembled WGS sequence"/>
</dbReference>
<dbReference type="EMBL" id="JACHGJ010000006">
    <property type="protein sequence ID" value="MBB6481386.1"/>
    <property type="molecule type" value="Genomic_DNA"/>
</dbReference>
<evidence type="ECO:0000313" key="4">
    <source>
        <dbReference type="Proteomes" id="UP000587760"/>
    </source>
</evidence>
<dbReference type="PANTHER" id="PTHR13194">
    <property type="entry name" value="COMPLEX I INTERMEDIATE-ASSOCIATED PROTEIN 30"/>
    <property type="match status" value="1"/>
</dbReference>
<accession>A0A841RCI9</accession>
<evidence type="ECO:0000313" key="3">
    <source>
        <dbReference type="EMBL" id="MBB6481386.1"/>
    </source>
</evidence>
<reference evidence="3 4" key="1">
    <citation type="submission" date="2020-08" db="EMBL/GenBank/DDBJ databases">
        <title>Genomic Encyclopedia of Type Strains, Phase IV (KMG-IV): sequencing the most valuable type-strain genomes for metagenomic binning, comparative biology and taxonomic classification.</title>
        <authorList>
            <person name="Goeker M."/>
        </authorList>
    </citation>
    <scope>NUCLEOTIDE SEQUENCE [LARGE SCALE GENOMIC DNA]</scope>
    <source>
        <strain evidence="3 4">DSM 2461</strain>
    </source>
</reference>
<proteinExistence type="inferred from homology"/>
<organism evidence="3 4">
    <name type="scientific">Spirochaeta isovalerica</name>
    <dbReference type="NCBI Taxonomy" id="150"/>
    <lineage>
        <taxon>Bacteria</taxon>
        <taxon>Pseudomonadati</taxon>
        <taxon>Spirochaetota</taxon>
        <taxon>Spirochaetia</taxon>
        <taxon>Spirochaetales</taxon>
        <taxon>Spirochaetaceae</taxon>
        <taxon>Spirochaeta</taxon>
    </lineage>
</organism>
<dbReference type="GO" id="GO:0010257">
    <property type="term" value="P:NADH dehydrogenase complex assembly"/>
    <property type="evidence" value="ECO:0007669"/>
    <property type="project" value="TreeGrafter"/>
</dbReference>
<dbReference type="InterPro" id="IPR039131">
    <property type="entry name" value="NDUFAF1"/>
</dbReference>
<sequence>MSFNSIFADDLYFLIDDFSGDKFRLNRSWEGFTDQVMGGVSEISISRISRQNEPFVRMSGEVSLENNGGFIQIRHMLSEPFKPFDGSDYQGIRLKVRGRGDGYYIFLRTTATVFPWKFYKSEIMLEETWSTVDLPWSSFSEGDYGTLRAFRPDKLKSLAIVAYGKEFTAQIDISEIGLYK</sequence>
<keyword evidence="4" id="KW-1185">Reference proteome</keyword>
<feature type="domain" description="NADH:ubiquinone oxidoreductase intermediate-associated protein 30" evidence="2">
    <location>
        <begin position="27"/>
        <end position="165"/>
    </location>
</feature>
<dbReference type="RefSeq" id="WP_184747636.1">
    <property type="nucleotide sequence ID" value="NZ_JACHGJ010000006.1"/>
</dbReference>
<dbReference type="InterPro" id="IPR008979">
    <property type="entry name" value="Galactose-bd-like_sf"/>
</dbReference>
<comment type="caution">
    <text evidence="3">The sequence shown here is derived from an EMBL/GenBank/DDBJ whole genome shotgun (WGS) entry which is preliminary data.</text>
</comment>
<dbReference type="InterPro" id="IPR013857">
    <property type="entry name" value="NADH-UbQ_OxRdtase-assoc_prot30"/>
</dbReference>
<name>A0A841RCI9_9SPIO</name>
<gene>
    <name evidence="3" type="ORF">HNR50_003066</name>
</gene>
<dbReference type="PANTHER" id="PTHR13194:SF19">
    <property type="entry name" value="NAD(P)-BINDING ROSSMANN-FOLD SUPERFAMILY PROTEIN"/>
    <property type="match status" value="1"/>
</dbReference>
<dbReference type="AlphaFoldDB" id="A0A841RCI9"/>